<keyword evidence="1" id="KW-0812">Transmembrane</keyword>
<name>A0ABX8UL90_9BURK</name>
<evidence type="ECO:0000313" key="4">
    <source>
        <dbReference type="Proteomes" id="UP000826462"/>
    </source>
</evidence>
<evidence type="ECO:0000259" key="2">
    <source>
        <dbReference type="Pfam" id="PF07007"/>
    </source>
</evidence>
<dbReference type="InterPro" id="IPR009739">
    <property type="entry name" value="LprI-like_N"/>
</dbReference>
<dbReference type="Pfam" id="PF07007">
    <property type="entry name" value="LprI"/>
    <property type="match status" value="1"/>
</dbReference>
<protein>
    <submittedName>
        <fullName evidence="3">DUF1311 domain-containing protein</fullName>
    </submittedName>
</protein>
<feature type="domain" description="Lysozyme inhibitor LprI-like N-terminal" evidence="2">
    <location>
        <begin position="68"/>
        <end position="161"/>
    </location>
</feature>
<dbReference type="EMBL" id="CP080095">
    <property type="protein sequence ID" value="QYD67718.1"/>
    <property type="molecule type" value="Genomic_DNA"/>
</dbReference>
<organism evidence="3 4">
    <name type="scientific">Paraburkholderia edwinii</name>
    <dbReference type="NCBI Taxonomy" id="2861782"/>
    <lineage>
        <taxon>Bacteria</taxon>
        <taxon>Pseudomonadati</taxon>
        <taxon>Pseudomonadota</taxon>
        <taxon>Betaproteobacteria</taxon>
        <taxon>Burkholderiales</taxon>
        <taxon>Burkholderiaceae</taxon>
        <taxon>Paraburkholderia</taxon>
    </lineage>
</organism>
<sequence>MGLRRLPVATPAVVRARVALSARVGVAAISAAVVAAAVCVGVVAWPSAVRAEVAAADPIDAAMRTCLARADMSSTAGQLQCMDTARLAWQASIDQSFQKVLTKVPAAQRKRWQASEDRWKAWREAEIQMLAAVTATTHGSRYQLSEGDLRLQPVRDRALALRAVVAKTDAVDAPPPLRSCLADAQCVHASADVNQYYRRLVNKMPQRTWPVLWRAQQAWAAYRDATAPLGDARQRIDVIGARVATLKKLAETAGND</sequence>
<evidence type="ECO:0000256" key="1">
    <source>
        <dbReference type="SAM" id="Phobius"/>
    </source>
</evidence>
<accession>A0ABX8UL90</accession>
<keyword evidence="1" id="KW-0472">Membrane</keyword>
<reference evidence="3 4" key="1">
    <citation type="submission" date="2021-07" db="EMBL/GenBank/DDBJ databases">
        <title>Paraburkholderia edwinii protects Aspergillus sp. from phenazines by acting as a toxin sponge.</title>
        <authorList>
            <person name="Dahlstrom K.M."/>
            <person name="Newman D.K."/>
        </authorList>
    </citation>
    <scope>NUCLEOTIDE SEQUENCE [LARGE SCALE GENOMIC DNA]</scope>
    <source>
        <strain evidence="3 4">Pe01</strain>
    </source>
</reference>
<dbReference type="Proteomes" id="UP000826462">
    <property type="component" value="Chromosome 1"/>
</dbReference>
<keyword evidence="1" id="KW-1133">Transmembrane helix</keyword>
<gene>
    <name evidence="3" type="ORF">KZJ38_15420</name>
</gene>
<proteinExistence type="predicted"/>
<dbReference type="Gene3D" id="1.20.1270.180">
    <property type="match status" value="1"/>
</dbReference>
<evidence type="ECO:0000313" key="3">
    <source>
        <dbReference type="EMBL" id="QYD67718.1"/>
    </source>
</evidence>
<keyword evidence="4" id="KW-1185">Reference proteome</keyword>
<feature type="transmembrane region" description="Helical" evidence="1">
    <location>
        <begin position="20"/>
        <end position="45"/>
    </location>
</feature>